<feature type="compositionally biased region" description="Polar residues" evidence="1">
    <location>
        <begin position="84"/>
        <end position="96"/>
    </location>
</feature>
<dbReference type="AlphaFoldDB" id="A0A5J9WRY6"/>
<feature type="compositionally biased region" description="Acidic residues" evidence="1">
    <location>
        <begin position="47"/>
        <end position="65"/>
    </location>
</feature>
<evidence type="ECO:0000256" key="1">
    <source>
        <dbReference type="SAM" id="MobiDB-lite"/>
    </source>
</evidence>
<keyword evidence="3" id="KW-1185">Reference proteome</keyword>
<accession>A0A5J9WRY6</accession>
<protein>
    <submittedName>
        <fullName evidence="2">Uncharacterized protein</fullName>
    </submittedName>
</protein>
<evidence type="ECO:0000313" key="3">
    <source>
        <dbReference type="Proteomes" id="UP000324897"/>
    </source>
</evidence>
<dbReference type="EMBL" id="RWGY01000002">
    <property type="protein sequence ID" value="TVU50989.1"/>
    <property type="molecule type" value="Genomic_DNA"/>
</dbReference>
<feature type="compositionally biased region" description="Basic and acidic residues" evidence="1">
    <location>
        <begin position="98"/>
        <end position="114"/>
    </location>
</feature>
<comment type="caution">
    <text evidence="2">The sequence shown here is derived from an EMBL/GenBank/DDBJ whole genome shotgun (WGS) entry which is preliminary data.</text>
</comment>
<name>A0A5J9WRY6_9POAL</name>
<gene>
    <name evidence="2" type="ORF">EJB05_02389</name>
</gene>
<proteinExistence type="predicted"/>
<evidence type="ECO:0000313" key="2">
    <source>
        <dbReference type="EMBL" id="TVU50989.1"/>
    </source>
</evidence>
<organism evidence="2 3">
    <name type="scientific">Eragrostis curvula</name>
    <name type="common">weeping love grass</name>
    <dbReference type="NCBI Taxonomy" id="38414"/>
    <lineage>
        <taxon>Eukaryota</taxon>
        <taxon>Viridiplantae</taxon>
        <taxon>Streptophyta</taxon>
        <taxon>Embryophyta</taxon>
        <taxon>Tracheophyta</taxon>
        <taxon>Spermatophyta</taxon>
        <taxon>Magnoliopsida</taxon>
        <taxon>Liliopsida</taxon>
        <taxon>Poales</taxon>
        <taxon>Poaceae</taxon>
        <taxon>PACMAD clade</taxon>
        <taxon>Chloridoideae</taxon>
        <taxon>Eragrostideae</taxon>
        <taxon>Eragrostidinae</taxon>
        <taxon>Eragrostis</taxon>
    </lineage>
</organism>
<feature type="region of interest" description="Disordered" evidence="1">
    <location>
        <begin position="1"/>
        <end position="133"/>
    </location>
</feature>
<reference evidence="2 3" key="1">
    <citation type="journal article" date="2019" name="Sci. Rep.">
        <title>A high-quality genome of Eragrostis curvula grass provides insights into Poaceae evolution and supports new strategies to enhance forage quality.</title>
        <authorList>
            <person name="Carballo J."/>
            <person name="Santos B.A.C.M."/>
            <person name="Zappacosta D."/>
            <person name="Garbus I."/>
            <person name="Selva J.P."/>
            <person name="Gallo C.A."/>
            <person name="Diaz A."/>
            <person name="Albertini E."/>
            <person name="Caccamo M."/>
            <person name="Echenique V."/>
        </authorList>
    </citation>
    <scope>NUCLEOTIDE SEQUENCE [LARGE SCALE GENOMIC DNA]</scope>
    <source>
        <strain evidence="3">cv. Victoria</strain>
        <tissue evidence="2">Leaf</tissue>
    </source>
</reference>
<sequence length="133" mass="14241">MDGEGKEEPAESVQYSGDATAAGTEPSSDSGSDDSASSGTKSLGEEASGEDEVEISSGEEEETDSEVVLNITDVNLEGEVQDDVSVSSLETDSPRTPTAKEVEEFERILKEREERKKKRKRKGGDDDDGPSEH</sequence>
<dbReference type="Proteomes" id="UP000324897">
    <property type="component" value="Chromosome 6"/>
</dbReference>
<feature type="compositionally biased region" description="Low complexity" evidence="1">
    <location>
        <begin position="27"/>
        <end position="39"/>
    </location>
</feature>
<dbReference type="Gramene" id="TVU50989">
    <property type="protein sequence ID" value="TVU50989"/>
    <property type="gene ID" value="EJB05_02389"/>
</dbReference>